<evidence type="ECO:0000313" key="20">
    <source>
        <dbReference type="Proteomes" id="UP000695022"/>
    </source>
</evidence>
<feature type="domain" description="FAD-binding FR-type" evidence="19">
    <location>
        <begin position="1229"/>
        <end position="1334"/>
    </location>
</feature>
<evidence type="ECO:0000256" key="8">
    <source>
        <dbReference type="ARBA" id="ARBA00022837"/>
    </source>
</evidence>
<feature type="transmembrane region" description="Helical" evidence="16">
    <location>
        <begin position="1041"/>
        <end position="1064"/>
    </location>
</feature>
<keyword evidence="4" id="KW-0285">Flavoprotein</keyword>
<keyword evidence="11" id="KW-0560">Oxidoreductase</keyword>
<dbReference type="Gene3D" id="1.10.640.10">
    <property type="entry name" value="Haem peroxidase domain superfamily, animal type"/>
    <property type="match status" value="1"/>
</dbReference>
<dbReference type="Proteomes" id="UP000695022">
    <property type="component" value="Unplaced"/>
</dbReference>
<dbReference type="PROSITE" id="PS51384">
    <property type="entry name" value="FAD_FR"/>
    <property type="match status" value="1"/>
</dbReference>
<comment type="similarity">
    <text evidence="2">In the N-terminal section; belongs to the peroxidase family.</text>
</comment>
<dbReference type="Gene3D" id="3.40.50.80">
    <property type="entry name" value="Nucleotide-binding domain of ferredoxin-NADP reductase (FNR) module"/>
    <property type="match status" value="1"/>
</dbReference>
<evidence type="ECO:0000256" key="17">
    <source>
        <dbReference type="SAM" id="SignalP"/>
    </source>
</evidence>
<evidence type="ECO:0000256" key="14">
    <source>
        <dbReference type="ARBA" id="ARBA00047455"/>
    </source>
</evidence>
<dbReference type="PROSITE" id="PS00018">
    <property type="entry name" value="EF_HAND_1"/>
    <property type="match status" value="2"/>
</dbReference>
<evidence type="ECO:0000256" key="9">
    <source>
        <dbReference type="ARBA" id="ARBA00022857"/>
    </source>
</evidence>
<feature type="domain" description="EF-hand" evidence="18">
    <location>
        <begin position="871"/>
        <end position="906"/>
    </location>
</feature>
<evidence type="ECO:0000313" key="21">
    <source>
        <dbReference type="RefSeq" id="XP_014669648.1"/>
    </source>
</evidence>
<keyword evidence="9" id="KW-0521">NADP</keyword>
<dbReference type="InterPro" id="IPR002048">
    <property type="entry name" value="EF_hand_dom"/>
</dbReference>
<protein>
    <recommendedName>
        <fullName evidence="3">NAD(P)H oxidase (H2O2-forming)</fullName>
        <ecNumber evidence="3">1.6.3.1</ecNumber>
    </recommendedName>
</protein>
<dbReference type="Pfam" id="PF01794">
    <property type="entry name" value="Ferric_reduct"/>
    <property type="match status" value="1"/>
</dbReference>
<keyword evidence="20" id="KW-1185">Reference proteome</keyword>
<dbReference type="EC" id="1.6.3.1" evidence="3"/>
<dbReference type="Gene3D" id="2.40.30.10">
    <property type="entry name" value="Translation factors"/>
    <property type="match status" value="1"/>
</dbReference>
<dbReference type="Pfam" id="PF08022">
    <property type="entry name" value="FAD_binding_8"/>
    <property type="match status" value="1"/>
</dbReference>
<dbReference type="SUPFAM" id="SSF63380">
    <property type="entry name" value="Riboflavin synthase domain-like"/>
    <property type="match status" value="1"/>
</dbReference>
<evidence type="ECO:0000256" key="16">
    <source>
        <dbReference type="SAM" id="Phobius"/>
    </source>
</evidence>
<evidence type="ECO:0000256" key="5">
    <source>
        <dbReference type="ARBA" id="ARBA00022692"/>
    </source>
</evidence>
<dbReference type="InterPro" id="IPR013130">
    <property type="entry name" value="Fe3_Rdtase_TM_dom"/>
</dbReference>
<dbReference type="SUPFAM" id="SSF48113">
    <property type="entry name" value="Heme-dependent peroxidases"/>
    <property type="match status" value="1"/>
</dbReference>
<keyword evidence="12 16" id="KW-0472">Membrane</keyword>
<feature type="chain" id="PRO_5045157751" description="NAD(P)H oxidase (H2O2-forming)" evidence="17">
    <location>
        <begin position="28"/>
        <end position="1511"/>
    </location>
</feature>
<feature type="transmembrane region" description="Helical" evidence="16">
    <location>
        <begin position="602"/>
        <end position="626"/>
    </location>
</feature>
<evidence type="ECO:0000256" key="6">
    <source>
        <dbReference type="ARBA" id="ARBA00022737"/>
    </source>
</evidence>
<dbReference type="InterPro" id="IPR013121">
    <property type="entry name" value="Fe_red_NAD-bd_6"/>
</dbReference>
<comment type="catalytic activity">
    <reaction evidence="15">
        <text>NADPH + O2 + H(+) = H2O2 + NADP(+)</text>
        <dbReference type="Rhea" id="RHEA:11260"/>
        <dbReference type="ChEBI" id="CHEBI:15378"/>
        <dbReference type="ChEBI" id="CHEBI:15379"/>
        <dbReference type="ChEBI" id="CHEBI:16240"/>
        <dbReference type="ChEBI" id="CHEBI:57783"/>
        <dbReference type="ChEBI" id="CHEBI:58349"/>
        <dbReference type="EC" id="1.6.3.1"/>
    </reaction>
</comment>
<organism evidence="20 21">
    <name type="scientific">Priapulus caudatus</name>
    <name type="common">Priapulid worm</name>
    <dbReference type="NCBI Taxonomy" id="37621"/>
    <lineage>
        <taxon>Eukaryota</taxon>
        <taxon>Metazoa</taxon>
        <taxon>Ecdysozoa</taxon>
        <taxon>Scalidophora</taxon>
        <taxon>Priapulida</taxon>
        <taxon>Priapulimorpha</taxon>
        <taxon>Priapulimorphida</taxon>
        <taxon>Priapulidae</taxon>
        <taxon>Priapulus</taxon>
    </lineage>
</organism>
<dbReference type="SUPFAM" id="SSF47473">
    <property type="entry name" value="EF-hand"/>
    <property type="match status" value="1"/>
</dbReference>
<evidence type="ECO:0000259" key="19">
    <source>
        <dbReference type="PROSITE" id="PS51384"/>
    </source>
</evidence>
<evidence type="ECO:0000256" key="10">
    <source>
        <dbReference type="ARBA" id="ARBA00022989"/>
    </source>
</evidence>
<dbReference type="PANTHER" id="PTHR11972">
    <property type="entry name" value="NADPH OXIDASE"/>
    <property type="match status" value="1"/>
</dbReference>
<dbReference type="PROSITE" id="PS50222">
    <property type="entry name" value="EF_HAND_2"/>
    <property type="match status" value="2"/>
</dbReference>
<evidence type="ECO:0000256" key="3">
    <source>
        <dbReference type="ARBA" id="ARBA00012698"/>
    </source>
</evidence>
<evidence type="ECO:0000256" key="1">
    <source>
        <dbReference type="ARBA" id="ARBA00004424"/>
    </source>
</evidence>
<dbReference type="SFLD" id="SFLDG01168">
    <property type="entry name" value="Ferric_reductase_subgroup_(FRE"/>
    <property type="match status" value="1"/>
</dbReference>
<keyword evidence="13" id="KW-0575">Peroxidase</keyword>
<feature type="transmembrane region" description="Helical" evidence="16">
    <location>
        <begin position="1179"/>
        <end position="1196"/>
    </location>
</feature>
<evidence type="ECO:0000256" key="4">
    <source>
        <dbReference type="ARBA" id="ARBA00022630"/>
    </source>
</evidence>
<keyword evidence="6" id="KW-0677">Repeat</keyword>
<feature type="transmembrane region" description="Helical" evidence="16">
    <location>
        <begin position="1094"/>
        <end position="1115"/>
    </location>
</feature>
<name>A0ABM1EBS7_PRICU</name>
<dbReference type="InterPro" id="IPR013112">
    <property type="entry name" value="FAD-bd_8"/>
</dbReference>
<dbReference type="InterPro" id="IPR010255">
    <property type="entry name" value="Haem_peroxidase_sf"/>
</dbReference>
<accession>A0ABM1EBS7</accession>
<evidence type="ECO:0000256" key="13">
    <source>
        <dbReference type="ARBA" id="ARBA00023324"/>
    </source>
</evidence>
<evidence type="ECO:0000256" key="2">
    <source>
        <dbReference type="ARBA" id="ARBA00005644"/>
    </source>
</evidence>
<dbReference type="PRINTS" id="PR00457">
    <property type="entry name" value="ANPEROXIDASE"/>
</dbReference>
<dbReference type="PANTHER" id="PTHR11972:SF175">
    <property type="entry name" value="NAD(P)H OXIDASE (H2O2-FORMING)"/>
    <property type="match status" value="1"/>
</dbReference>
<evidence type="ECO:0000256" key="11">
    <source>
        <dbReference type="ARBA" id="ARBA00023002"/>
    </source>
</evidence>
<dbReference type="Pfam" id="PF00036">
    <property type="entry name" value="EF-hand_1"/>
    <property type="match status" value="1"/>
</dbReference>
<comment type="subcellular location">
    <subcellularLocation>
        <location evidence="1">Apical cell membrane</location>
        <topology evidence="1">Multi-pass membrane protein</topology>
    </subcellularLocation>
</comment>
<dbReference type="InterPro" id="IPR017938">
    <property type="entry name" value="Riboflavin_synthase-like_b-brl"/>
</dbReference>
<evidence type="ECO:0000259" key="18">
    <source>
        <dbReference type="PROSITE" id="PS50222"/>
    </source>
</evidence>
<reference evidence="21" key="1">
    <citation type="submission" date="2025-08" db="UniProtKB">
        <authorList>
            <consortium name="RefSeq"/>
        </authorList>
    </citation>
    <scope>IDENTIFICATION</scope>
</reference>
<keyword evidence="7" id="KW-0274">FAD</keyword>
<dbReference type="InterPro" id="IPR050369">
    <property type="entry name" value="RBOH/FRE"/>
</dbReference>
<keyword evidence="17" id="KW-0732">Signal</keyword>
<evidence type="ECO:0000256" key="7">
    <source>
        <dbReference type="ARBA" id="ARBA00022827"/>
    </source>
</evidence>
<dbReference type="CDD" id="cd06186">
    <property type="entry name" value="NOX_Duox_like_FAD_NADP"/>
    <property type="match status" value="1"/>
</dbReference>
<gene>
    <name evidence="21" type="primary">LOC106810723</name>
</gene>
<dbReference type="InterPro" id="IPR018247">
    <property type="entry name" value="EF_Hand_1_Ca_BS"/>
</dbReference>
<dbReference type="InterPro" id="IPR011992">
    <property type="entry name" value="EF-hand-dom_pair"/>
</dbReference>
<dbReference type="SUPFAM" id="SSF52343">
    <property type="entry name" value="Ferredoxin reductase-like, C-terminal NADP-linked domain"/>
    <property type="match status" value="1"/>
</dbReference>
<dbReference type="PROSITE" id="PS50292">
    <property type="entry name" value="PEROXIDASE_3"/>
    <property type="match status" value="1"/>
</dbReference>
<keyword evidence="13" id="KW-0376">Hydrogen peroxide</keyword>
<feature type="transmembrane region" description="Helical" evidence="16">
    <location>
        <begin position="1144"/>
        <end position="1167"/>
    </location>
</feature>
<proteinExistence type="inferred from homology"/>
<comment type="catalytic activity">
    <reaction evidence="14">
        <text>NADH + O2 + H(+) = H2O2 + NAD(+)</text>
        <dbReference type="Rhea" id="RHEA:11264"/>
        <dbReference type="ChEBI" id="CHEBI:15378"/>
        <dbReference type="ChEBI" id="CHEBI:15379"/>
        <dbReference type="ChEBI" id="CHEBI:16240"/>
        <dbReference type="ChEBI" id="CHEBI:57540"/>
        <dbReference type="ChEBI" id="CHEBI:57945"/>
        <dbReference type="EC" id="1.6.3.1"/>
    </reaction>
</comment>
<dbReference type="Pfam" id="PF08030">
    <property type="entry name" value="NAD_binding_6"/>
    <property type="match status" value="1"/>
</dbReference>
<dbReference type="SFLD" id="SFLDG01169">
    <property type="entry name" value="NADPH_oxidase_subgroup_(NOX)"/>
    <property type="match status" value="1"/>
</dbReference>
<dbReference type="RefSeq" id="XP_014669648.1">
    <property type="nucleotide sequence ID" value="XM_014814162.1"/>
</dbReference>
<feature type="transmembrane region" description="Helical" evidence="16">
    <location>
        <begin position="1006"/>
        <end position="1029"/>
    </location>
</feature>
<feature type="transmembrane region" description="Helical" evidence="16">
    <location>
        <begin position="1208"/>
        <end position="1225"/>
    </location>
</feature>
<dbReference type="InterPro" id="IPR017927">
    <property type="entry name" value="FAD-bd_FR_type"/>
</dbReference>
<feature type="signal peptide" evidence="17">
    <location>
        <begin position="1"/>
        <end position="27"/>
    </location>
</feature>
<dbReference type="GeneID" id="106810723"/>
<dbReference type="CDD" id="cd00051">
    <property type="entry name" value="EFh"/>
    <property type="match status" value="1"/>
</dbReference>
<dbReference type="Pfam" id="PF13833">
    <property type="entry name" value="EF-hand_8"/>
    <property type="match status" value="1"/>
</dbReference>
<dbReference type="InterPro" id="IPR039261">
    <property type="entry name" value="FNR_nucleotide-bd"/>
</dbReference>
<keyword evidence="10 16" id="KW-1133">Transmembrane helix</keyword>
<dbReference type="InterPro" id="IPR037120">
    <property type="entry name" value="Haem_peroxidase_sf_animal"/>
</dbReference>
<dbReference type="InterPro" id="IPR019791">
    <property type="entry name" value="Haem_peroxidase_animal"/>
</dbReference>
<evidence type="ECO:0000256" key="12">
    <source>
        <dbReference type="ARBA" id="ARBA00023136"/>
    </source>
</evidence>
<sequence length="1511" mass="174325">MDAKISRRLFPIVTAACFLLLTGTARCEDEWQRYDGWYNNRAHPPWGSLSSPLIRKAEPQFADGVYKMVMENRPNPRIISQVVMSGDDGMPSYLNRTAFLAFFGQYVSFESLMTSTMHMASCPIEIKEIPPMKCKHEAEPHCKDDTGTPFLRAPYAHMSGQAPNRPREMVNKVTGWIDGSVIYSVSEAWVSVLRGFSDGKLAHENTNRGPLPLYNTERIPLANPPTPHMHKVMPLERMFAMGDSRLNQHPATLVFGLLFFRWHNYLAERIKRQHPSWTDNDIFNRARRFNIATLQKIIIYDYLPSFINEELLPYKGYDPDIHPGTTHVFEAAAFRYGHTQIPPGMYIAYYEGNRCHFRKTDKGYPAERLCNTWWEAQKYVQKYGIDEIILGMTSQIAEREDATVISDLRENLFGPLEYSPQDLGALNIMRGRDNGIPDYNTVREMFDLDRVVAWNQINPTMYHRDGSDVNTKVKQIAELYDNDINNLDLFPVGMLESTPYGPGPTFKAIIKDHFKRLRDSDRFWFENTENELFTAEEIAEIKSFTLYDIITKVTNITTSQIQKDVFFLADDAPCRQEHQLKSSWLNPCSDRSRYDFFSGSEMTYIITFICAGLIPVVCIAIGFITVRIRQYKRNRAETKGQGELKSGLRSVAAAPWPLDMVKVDKGILAYERVQENELRKVQIKLGPDVPKIRVLGRTAQVLREFDVKVMRQVVLEISDDIRNPPIILIANPCEYDLILQFDSIDQRHNFVTQLEAMMKKNRVPLIKISLNSKKIYYAAKTKAQRQKHLNRFFKSVFDQAFCLVQGRVVKGTSAREVIMTELTKAEFAEALGLKPESSFMDHMFNVVDKDHNGLISFREFLDMILLFSKGTLDDKTRIMFDMYDIDNSGYLDREEFSMMLRSLAEISRAEIKAEEIDKLLLSIFASCGFQDKEELTYEDFNYLLQNYRDELLGTGTDSERVAAIGRTLSTASDSSSAIREDLTPRSWMTMKLSQLSEYMEDHHLQIFYLVIFYLIVIGLFIERAAHYAYENEHNGLRKVMGFGISITSGAGAVMSFSFAMILLTSCRNTIERLKQTVLEKYVPFESAIDFHRTCAWTALAFTVIHCIGHAINFYAVSTQPIHYLKCIFSELHFESEAMPKFDYWFYKTVPGITGVLLYIIMCIMYTYASRTARRHLFNSFWVTHHLYIVLYALIIIHSSARLTQEPRFFYFFVGPAILFVFDKLTNVRRQMMEIPLLKAEVLPSDVTHLIFHRPRNFDYHSGQWVRIACSSYAPSEYHPFTLTSAPYEDTLSVHVRAVGPWTWKLREVFDPTNIGRGPYPTLYIDGPYGEGTQDWDKYEVTILIGGGNGVIPFVSVLKDLAERTSQNIGVACKKVYFIWIAQSHRQFEWLIDMLREIEDVDKQNIIKLRIFITEFVQNFDIRTSMLYICEKHFQRFSSRSMFTGLRGFTHFGRPNFSALFSSIQRTHLMVPKVGVFSCGPSSLNNSVAKTCDTLNRMGRIPYLIHQYEKLG</sequence>
<dbReference type="SFLD" id="SFLDS00052">
    <property type="entry name" value="Ferric_Reductase_Domain"/>
    <property type="match status" value="1"/>
</dbReference>
<feature type="domain" description="EF-hand" evidence="18">
    <location>
        <begin position="835"/>
        <end position="870"/>
    </location>
</feature>
<evidence type="ECO:0000256" key="15">
    <source>
        <dbReference type="ARBA" id="ARBA00048762"/>
    </source>
</evidence>
<dbReference type="Gene3D" id="1.10.238.10">
    <property type="entry name" value="EF-hand"/>
    <property type="match status" value="1"/>
</dbReference>
<dbReference type="SMART" id="SM00054">
    <property type="entry name" value="EFh"/>
    <property type="match status" value="2"/>
</dbReference>
<keyword evidence="8" id="KW-0106">Calcium</keyword>
<dbReference type="Pfam" id="PF03098">
    <property type="entry name" value="An_peroxidase"/>
    <property type="match status" value="1"/>
</dbReference>
<keyword evidence="5 16" id="KW-0812">Transmembrane</keyword>